<dbReference type="FunFam" id="1.10.10.10:FF:000186">
    <property type="entry name" value="AsnC family transcriptional regulator"/>
    <property type="match status" value="1"/>
</dbReference>
<dbReference type="PROSITE" id="PS00519">
    <property type="entry name" value="HTH_ASNC_1"/>
    <property type="match status" value="1"/>
</dbReference>
<dbReference type="PRINTS" id="PR00033">
    <property type="entry name" value="HTHASNC"/>
</dbReference>
<keyword evidence="1" id="KW-0805">Transcription regulation</keyword>
<evidence type="ECO:0000259" key="4">
    <source>
        <dbReference type="PROSITE" id="PS50956"/>
    </source>
</evidence>
<dbReference type="Gene3D" id="1.10.10.10">
    <property type="entry name" value="Winged helix-like DNA-binding domain superfamily/Winged helix DNA-binding domain"/>
    <property type="match status" value="1"/>
</dbReference>
<dbReference type="PROSITE" id="PS50956">
    <property type="entry name" value="HTH_ASNC_2"/>
    <property type="match status" value="1"/>
</dbReference>
<dbReference type="PANTHER" id="PTHR30154">
    <property type="entry name" value="LEUCINE-RESPONSIVE REGULATORY PROTEIN"/>
    <property type="match status" value="1"/>
</dbReference>
<gene>
    <name evidence="5" type="primary">lrp_1</name>
    <name evidence="5" type="ORF">NCTC9149_01198</name>
</gene>
<protein>
    <submittedName>
        <fullName evidence="5">Transcriptional regulator</fullName>
    </submittedName>
</protein>
<dbReference type="CDD" id="cd00090">
    <property type="entry name" value="HTH_ARSR"/>
    <property type="match status" value="1"/>
</dbReference>
<dbReference type="AlphaFoldDB" id="A0A7H4NXC6"/>
<dbReference type="InterPro" id="IPR019885">
    <property type="entry name" value="Tscrpt_reg_HTH_AsnC-type_CS"/>
</dbReference>
<name>A0A7H4NXC6_9ENTR</name>
<comment type="caution">
    <text evidence="5">The sequence shown here is derived from an EMBL/GenBank/DDBJ whole genome shotgun (WGS) entry which is preliminary data.</text>
</comment>
<dbReference type="EMBL" id="UGMX01000002">
    <property type="protein sequence ID" value="STW04841.1"/>
    <property type="molecule type" value="Genomic_DNA"/>
</dbReference>
<dbReference type="GO" id="GO:0005829">
    <property type="term" value="C:cytosol"/>
    <property type="evidence" value="ECO:0007669"/>
    <property type="project" value="TreeGrafter"/>
</dbReference>
<dbReference type="PANTHER" id="PTHR30154:SF34">
    <property type="entry name" value="TRANSCRIPTIONAL REGULATOR AZLB"/>
    <property type="match status" value="1"/>
</dbReference>
<dbReference type="SUPFAM" id="SSF46785">
    <property type="entry name" value="Winged helix' DNA-binding domain"/>
    <property type="match status" value="1"/>
</dbReference>
<dbReference type="GO" id="GO:0006355">
    <property type="term" value="P:regulation of DNA-templated transcription"/>
    <property type="evidence" value="ECO:0007669"/>
    <property type="project" value="UniProtKB-ARBA"/>
</dbReference>
<dbReference type="InterPro" id="IPR000485">
    <property type="entry name" value="AsnC-type_HTH_dom"/>
</dbReference>
<evidence type="ECO:0000256" key="3">
    <source>
        <dbReference type="ARBA" id="ARBA00023163"/>
    </source>
</evidence>
<dbReference type="Pfam" id="PF13412">
    <property type="entry name" value="HTH_24"/>
    <property type="match status" value="1"/>
</dbReference>
<reference evidence="5 6" key="1">
    <citation type="submission" date="2018-06" db="EMBL/GenBank/DDBJ databases">
        <authorList>
            <consortium name="Pathogen Informatics"/>
            <person name="Doyle S."/>
        </authorList>
    </citation>
    <scope>NUCLEOTIDE SEQUENCE [LARGE SCALE GENOMIC DNA]</scope>
    <source>
        <strain evidence="5 6">NCTC9149</strain>
    </source>
</reference>
<organism evidence="5 6">
    <name type="scientific">Klebsiella grimontii</name>
    <dbReference type="NCBI Taxonomy" id="2058152"/>
    <lineage>
        <taxon>Bacteria</taxon>
        <taxon>Pseudomonadati</taxon>
        <taxon>Pseudomonadota</taxon>
        <taxon>Gammaproteobacteria</taxon>
        <taxon>Enterobacterales</taxon>
        <taxon>Enterobacteriaceae</taxon>
        <taxon>Klebsiella/Raoultella group</taxon>
        <taxon>Klebsiella</taxon>
    </lineage>
</organism>
<dbReference type="InterPro" id="IPR019888">
    <property type="entry name" value="Tscrpt_reg_AsnC-like"/>
</dbReference>
<dbReference type="SMART" id="SM00344">
    <property type="entry name" value="HTH_ASNC"/>
    <property type="match status" value="1"/>
</dbReference>
<accession>A0A7H4NXC6</accession>
<dbReference type="GO" id="GO:0043200">
    <property type="term" value="P:response to amino acid"/>
    <property type="evidence" value="ECO:0007669"/>
    <property type="project" value="TreeGrafter"/>
</dbReference>
<dbReference type="InterPro" id="IPR036390">
    <property type="entry name" value="WH_DNA-bd_sf"/>
</dbReference>
<feature type="domain" description="HTH asnC-type" evidence="4">
    <location>
        <begin position="1"/>
        <end position="62"/>
    </location>
</feature>
<evidence type="ECO:0000256" key="2">
    <source>
        <dbReference type="ARBA" id="ARBA00023125"/>
    </source>
</evidence>
<evidence type="ECO:0000313" key="5">
    <source>
        <dbReference type="EMBL" id="STW04841.1"/>
    </source>
</evidence>
<dbReference type="InterPro" id="IPR011991">
    <property type="entry name" value="ArsR-like_HTH"/>
</dbReference>
<keyword evidence="2" id="KW-0238">DNA-binding</keyword>
<dbReference type="Gene3D" id="3.30.70.920">
    <property type="match status" value="1"/>
</dbReference>
<proteinExistence type="predicted"/>
<dbReference type="InterPro" id="IPR036388">
    <property type="entry name" value="WH-like_DNA-bd_sf"/>
</dbReference>
<dbReference type="Proteomes" id="UP000254571">
    <property type="component" value="Unassembled WGS sequence"/>
</dbReference>
<evidence type="ECO:0000313" key="6">
    <source>
        <dbReference type="Proteomes" id="UP000254571"/>
    </source>
</evidence>
<evidence type="ECO:0000256" key="1">
    <source>
        <dbReference type="ARBA" id="ARBA00023015"/>
    </source>
</evidence>
<sequence>MDSIDRKILAELQADGRLSITELAERVNLSLSPCHRRLRTLEQEGVITGYRANLDPAKMGFNFLAIVFATLKEGDKKAVSAFEDAVEEIPQIVLAQRLFWRSGLPDARGDARSPGVPETV</sequence>
<keyword evidence="3" id="KW-0804">Transcription</keyword>
<dbReference type="GO" id="GO:0043565">
    <property type="term" value="F:sequence-specific DNA binding"/>
    <property type="evidence" value="ECO:0007669"/>
    <property type="project" value="InterPro"/>
</dbReference>